<dbReference type="PANTHER" id="PTHR42852:SF17">
    <property type="entry name" value="THIOREDOXIN-LIKE PROTEIN HI_1115"/>
    <property type="match status" value="1"/>
</dbReference>
<evidence type="ECO:0000313" key="3">
    <source>
        <dbReference type="Proteomes" id="UP001597062"/>
    </source>
</evidence>
<evidence type="ECO:0000259" key="1">
    <source>
        <dbReference type="PROSITE" id="PS51352"/>
    </source>
</evidence>
<evidence type="ECO:0000313" key="2">
    <source>
        <dbReference type="EMBL" id="MFD0992247.1"/>
    </source>
</evidence>
<dbReference type="InterPro" id="IPR036249">
    <property type="entry name" value="Thioredoxin-like_sf"/>
</dbReference>
<name>A0ABW3JP60_9FLAO</name>
<dbReference type="PANTHER" id="PTHR42852">
    <property type="entry name" value="THIOL:DISULFIDE INTERCHANGE PROTEIN DSBE"/>
    <property type="match status" value="1"/>
</dbReference>
<dbReference type="Proteomes" id="UP001597062">
    <property type="component" value="Unassembled WGS sequence"/>
</dbReference>
<dbReference type="InterPro" id="IPR050553">
    <property type="entry name" value="Thioredoxin_ResA/DsbE_sf"/>
</dbReference>
<dbReference type="SUPFAM" id="SSF52833">
    <property type="entry name" value="Thioredoxin-like"/>
    <property type="match status" value="1"/>
</dbReference>
<dbReference type="InterPro" id="IPR000866">
    <property type="entry name" value="AhpC/TSA"/>
</dbReference>
<dbReference type="RefSeq" id="WP_386105338.1">
    <property type="nucleotide sequence ID" value="NZ_JBHTJR010000020.1"/>
</dbReference>
<proteinExistence type="predicted"/>
<reference evidence="3" key="1">
    <citation type="journal article" date="2019" name="Int. J. Syst. Evol. Microbiol.">
        <title>The Global Catalogue of Microorganisms (GCM) 10K type strain sequencing project: providing services to taxonomists for standard genome sequencing and annotation.</title>
        <authorList>
            <consortium name="The Broad Institute Genomics Platform"/>
            <consortium name="The Broad Institute Genome Sequencing Center for Infectious Disease"/>
            <person name="Wu L."/>
            <person name="Ma J."/>
        </authorList>
    </citation>
    <scope>NUCLEOTIDE SEQUENCE [LARGE SCALE GENOMIC DNA]</scope>
    <source>
        <strain evidence="3">CCUG 60527</strain>
    </source>
</reference>
<dbReference type="Pfam" id="PF00578">
    <property type="entry name" value="AhpC-TSA"/>
    <property type="match status" value="1"/>
</dbReference>
<feature type="domain" description="Thioredoxin" evidence="1">
    <location>
        <begin position="307"/>
        <end position="442"/>
    </location>
</feature>
<sequence length="451" mass="52601">MKKWFFCLLLLQVSLINSQKLQFNIANDTINNKLLITSVNDEVLETIVIKEDKFEVTSLNLESGYYLLKKNDNPVVLYLKKDDDLTISYDASNFYKSIIFTGKGSDRNSYLLSKQTDLLDSKGRLTHFYKKKFYSGSEQDYVKRLDAYYKDRFGSLFSSRLGKDFENEEMKDLQYAYSLDLLKFADAKKKYDFLDSVTPSRSLTEPLTYIHFDNQQLYDKYPSYKALSILKWKKDIEKEESYLMMEDIFGGIRNKNLQQAVLESLYESLSKEDLQQSKKYYKLIKNNASTLTLLSKAKAKYDVIRQVEAEKNLSNFKYTDTDGLSVQLSEYTGKYIVVNVWSTICKNCSKDFEKIAKYKDKYKDYNIEFVSIALDKKDKFDTWLSILKENNIEENQLFFDGSKSKFINAYDVKSIPSFLLISLKGEVINDEKTRSSLKKTMKVLDGIINAL</sequence>
<gene>
    <name evidence="2" type="ORF">ACFQ1U_03435</name>
</gene>
<protein>
    <submittedName>
        <fullName evidence="2">TlpA family protein disulfide reductase</fullName>
    </submittedName>
</protein>
<comment type="caution">
    <text evidence="2">The sequence shown here is derived from an EMBL/GenBank/DDBJ whole genome shotgun (WGS) entry which is preliminary data.</text>
</comment>
<accession>A0ABW3JP60</accession>
<organism evidence="2 3">
    <name type="scientific">Tenacibaculum geojense</name>
    <dbReference type="NCBI Taxonomy" id="915352"/>
    <lineage>
        <taxon>Bacteria</taxon>
        <taxon>Pseudomonadati</taxon>
        <taxon>Bacteroidota</taxon>
        <taxon>Flavobacteriia</taxon>
        <taxon>Flavobacteriales</taxon>
        <taxon>Flavobacteriaceae</taxon>
        <taxon>Tenacibaculum</taxon>
    </lineage>
</organism>
<dbReference type="Gene3D" id="3.40.30.10">
    <property type="entry name" value="Glutaredoxin"/>
    <property type="match status" value="1"/>
</dbReference>
<keyword evidence="3" id="KW-1185">Reference proteome</keyword>
<dbReference type="EMBL" id="JBHTJR010000020">
    <property type="protein sequence ID" value="MFD0992247.1"/>
    <property type="molecule type" value="Genomic_DNA"/>
</dbReference>
<dbReference type="InterPro" id="IPR013766">
    <property type="entry name" value="Thioredoxin_domain"/>
</dbReference>
<dbReference type="CDD" id="cd02966">
    <property type="entry name" value="TlpA_like_family"/>
    <property type="match status" value="1"/>
</dbReference>
<dbReference type="PROSITE" id="PS51352">
    <property type="entry name" value="THIOREDOXIN_2"/>
    <property type="match status" value="1"/>
</dbReference>